<organism evidence="2 3">
    <name type="scientific">Dendronalium phyllosphericum CENA369</name>
    <dbReference type="NCBI Taxonomy" id="1725256"/>
    <lineage>
        <taxon>Bacteria</taxon>
        <taxon>Bacillati</taxon>
        <taxon>Cyanobacteriota</taxon>
        <taxon>Cyanophyceae</taxon>
        <taxon>Nostocales</taxon>
        <taxon>Nostocaceae</taxon>
        <taxon>Dendronalium</taxon>
        <taxon>Dendronalium phyllosphericum</taxon>
    </lineage>
</organism>
<dbReference type="RefSeq" id="WP_214435840.1">
    <property type="nucleotide sequence ID" value="NZ_CAWPUQ010000188.1"/>
</dbReference>
<accession>A0A8J7IFC0</accession>
<proteinExistence type="predicted"/>
<gene>
    <name evidence="2" type="ORF">I8752_29960</name>
</gene>
<comment type="caution">
    <text evidence="2">The sequence shown here is derived from an EMBL/GenBank/DDBJ whole genome shotgun (WGS) entry which is preliminary data.</text>
</comment>
<dbReference type="AlphaFoldDB" id="A0A8J7IFC0"/>
<evidence type="ECO:0000313" key="2">
    <source>
        <dbReference type="EMBL" id="MBH8577130.1"/>
    </source>
</evidence>
<sequence length="168" mass="19976">MSKHPHPLYKDKNSIQTLRQGLEEYYALNPNVTDPRKLPPEFAKILLAHDISHITYGCDTGMYDELKLLPLTWWTSNYKFHDHLRTIKDPTISPAIRVMYDDLIEEHGLLWLYSSIFLVLSILLPELIVIWFKTRQRQRYVPFLNFEPLLDKSLLEIRQEFDLLPLIK</sequence>
<keyword evidence="3" id="KW-1185">Reference proteome</keyword>
<feature type="transmembrane region" description="Helical" evidence="1">
    <location>
        <begin position="110"/>
        <end position="132"/>
    </location>
</feature>
<dbReference type="EMBL" id="JAECZA010000258">
    <property type="protein sequence ID" value="MBH8577130.1"/>
    <property type="molecule type" value="Genomic_DNA"/>
</dbReference>
<keyword evidence="1" id="KW-0472">Membrane</keyword>
<protein>
    <submittedName>
        <fullName evidence="2">Uncharacterized protein</fullName>
    </submittedName>
</protein>
<evidence type="ECO:0000256" key="1">
    <source>
        <dbReference type="SAM" id="Phobius"/>
    </source>
</evidence>
<keyword evidence="1" id="KW-0812">Transmembrane</keyword>
<dbReference type="Proteomes" id="UP000662314">
    <property type="component" value="Unassembled WGS sequence"/>
</dbReference>
<name>A0A8J7IFC0_9NOST</name>
<keyword evidence="1" id="KW-1133">Transmembrane helix</keyword>
<evidence type="ECO:0000313" key="3">
    <source>
        <dbReference type="Proteomes" id="UP000662314"/>
    </source>
</evidence>
<reference evidence="2 3" key="1">
    <citation type="journal article" date="2021" name="Int. J. Syst. Evol. Microbiol.">
        <title>Amazonocrinis nigriterrae gen. nov., sp. nov., Atlanticothrix silvestris gen. nov., sp. nov. and Dendronalium phyllosphericum gen. nov., sp. nov., nostocacean cyanobacteria from Brazilian environments.</title>
        <authorList>
            <person name="Alvarenga D.O."/>
            <person name="Andreote A.P.D."/>
            <person name="Branco L.H.Z."/>
            <person name="Delbaje E."/>
            <person name="Cruz R.B."/>
            <person name="Varani A.M."/>
            <person name="Fiore M.F."/>
        </authorList>
    </citation>
    <scope>NUCLEOTIDE SEQUENCE [LARGE SCALE GENOMIC DNA]</scope>
    <source>
        <strain evidence="2 3">CENA369</strain>
    </source>
</reference>